<evidence type="ECO:0000313" key="6">
    <source>
        <dbReference type="Proteomes" id="UP001500742"/>
    </source>
</evidence>
<gene>
    <name evidence="5" type="ORF">GCM10022210_49630</name>
</gene>
<dbReference type="SUPFAM" id="SSF53822">
    <property type="entry name" value="Periplasmic binding protein-like I"/>
    <property type="match status" value="1"/>
</dbReference>
<dbReference type="InterPro" id="IPR046335">
    <property type="entry name" value="LacI/GalR-like_sensor"/>
</dbReference>
<dbReference type="PANTHER" id="PTHR30146:SF109">
    <property type="entry name" value="HTH-TYPE TRANSCRIPTIONAL REGULATOR GALS"/>
    <property type="match status" value="1"/>
</dbReference>
<protein>
    <submittedName>
        <fullName evidence="5">LacI family DNA-binding transcriptional regulator</fullName>
    </submittedName>
</protein>
<evidence type="ECO:0000313" key="5">
    <source>
        <dbReference type="EMBL" id="GAA3990186.1"/>
    </source>
</evidence>
<dbReference type="Proteomes" id="UP001500742">
    <property type="component" value="Unassembled WGS sequence"/>
</dbReference>
<dbReference type="PANTHER" id="PTHR30146">
    <property type="entry name" value="LACI-RELATED TRANSCRIPTIONAL REPRESSOR"/>
    <property type="match status" value="1"/>
</dbReference>
<dbReference type="EMBL" id="BAAAZC010000031">
    <property type="protein sequence ID" value="GAA3990186.1"/>
    <property type="molecule type" value="Genomic_DNA"/>
</dbReference>
<dbReference type="Gene3D" id="1.10.260.40">
    <property type="entry name" value="lambda repressor-like DNA-binding domains"/>
    <property type="match status" value="1"/>
</dbReference>
<evidence type="ECO:0000259" key="4">
    <source>
        <dbReference type="Pfam" id="PF13377"/>
    </source>
</evidence>
<evidence type="ECO:0000256" key="1">
    <source>
        <dbReference type="ARBA" id="ARBA00023015"/>
    </source>
</evidence>
<keyword evidence="3" id="KW-0804">Transcription</keyword>
<evidence type="ECO:0000256" key="3">
    <source>
        <dbReference type="ARBA" id="ARBA00023163"/>
    </source>
</evidence>
<reference evidence="6" key="1">
    <citation type="journal article" date="2019" name="Int. J. Syst. Evol. Microbiol.">
        <title>The Global Catalogue of Microorganisms (GCM) 10K type strain sequencing project: providing services to taxonomists for standard genome sequencing and annotation.</title>
        <authorList>
            <consortium name="The Broad Institute Genomics Platform"/>
            <consortium name="The Broad Institute Genome Sequencing Center for Infectious Disease"/>
            <person name="Wu L."/>
            <person name="Ma J."/>
        </authorList>
    </citation>
    <scope>NUCLEOTIDE SEQUENCE [LARGE SCALE GENOMIC DNA]</scope>
    <source>
        <strain evidence="6">JCM 16601</strain>
    </source>
</reference>
<comment type="caution">
    <text evidence="5">The sequence shown here is derived from an EMBL/GenBank/DDBJ whole genome shotgun (WGS) entry which is preliminary data.</text>
</comment>
<dbReference type="Gene3D" id="3.40.50.2300">
    <property type="match status" value="2"/>
</dbReference>
<name>A0ABP7QYZ1_9SPHI</name>
<keyword evidence="6" id="KW-1185">Reference proteome</keyword>
<dbReference type="InterPro" id="IPR010982">
    <property type="entry name" value="Lambda_DNA-bd_dom_sf"/>
</dbReference>
<dbReference type="GO" id="GO:0003677">
    <property type="term" value="F:DNA binding"/>
    <property type="evidence" value="ECO:0007669"/>
    <property type="project" value="UniProtKB-KW"/>
</dbReference>
<evidence type="ECO:0000256" key="2">
    <source>
        <dbReference type="ARBA" id="ARBA00023125"/>
    </source>
</evidence>
<organism evidence="5 6">
    <name type="scientific">Mucilaginibacter dorajii</name>
    <dbReference type="NCBI Taxonomy" id="692994"/>
    <lineage>
        <taxon>Bacteria</taxon>
        <taxon>Pseudomonadati</taxon>
        <taxon>Bacteroidota</taxon>
        <taxon>Sphingobacteriia</taxon>
        <taxon>Sphingobacteriales</taxon>
        <taxon>Sphingobacteriaceae</taxon>
        <taxon>Mucilaginibacter</taxon>
    </lineage>
</organism>
<keyword evidence="1" id="KW-0805">Transcription regulation</keyword>
<proteinExistence type="predicted"/>
<dbReference type="Pfam" id="PF13377">
    <property type="entry name" value="Peripla_BP_3"/>
    <property type="match status" value="1"/>
</dbReference>
<sequence length="317" mass="36036">MNGKGAEKGISESSQTRILDHVKKISYMPNFSAQGLRTGKTKTICMMVEDIADPFFSSIARAMEEIAYMKGYKILYSSTENNTQKAKDLIQFYRRRQVDGYILAPPPGIEEDINELIDDNLAVVLFDRTLIGIEADNVLVDNFDISYKAVKHLIENGYRNIAMITLYSEQIQMTERERGYKEAVDEIKNTYFIKNIGFYDHPASNVQEIQRFIDLNNNIDAVFFTTNYLAEMGLEAIRNLKLRIPEDLGIVVFDDDKLFRLFSPTITAIAQPIGEISEHVIKLMLMLLSGKGVKKAKKSIVLPAILQIRESSRPKSD</sequence>
<accession>A0ABP7QYZ1</accession>
<feature type="domain" description="Transcriptional regulator LacI/GalR-like sensor" evidence="4">
    <location>
        <begin position="150"/>
        <end position="312"/>
    </location>
</feature>
<keyword evidence="2 5" id="KW-0238">DNA-binding</keyword>
<dbReference type="InterPro" id="IPR028082">
    <property type="entry name" value="Peripla_BP_I"/>
</dbReference>